<keyword evidence="1" id="KW-0472">Membrane</keyword>
<sequence length="178" mass="18930">MTCPVLGSCPCAQRYVELLDRYPQLSSAVINGVGVFSWYAMPDAIRSRAVRTLLKTGILSVMVHHGAREVCKVSEDVKEAVAEARENGISLTPYIGAGAAAVALSGVVAVLGERFLFRRGERRRVEGRALAHTRQALPLAALALTPALLSRYLDGGEYAYIQDGEGGCGGNCDCSCGK</sequence>
<dbReference type="OrthoDB" id="3260877at2"/>
<reference evidence="2 3" key="1">
    <citation type="submission" date="2018-11" db="EMBL/GenBank/DDBJ databases">
        <title>Genomes From Bacteria Associated with the Canine Oral Cavity: a Test Case for Automated Genome-Based Taxonomic Assignment.</title>
        <authorList>
            <person name="Coil D.A."/>
            <person name="Jospin G."/>
            <person name="Darling A.E."/>
            <person name="Wallis C."/>
            <person name="Davis I.J."/>
            <person name="Harris S."/>
            <person name="Eisen J.A."/>
            <person name="Holcombe L.J."/>
            <person name="O'Flynn C."/>
        </authorList>
    </citation>
    <scope>NUCLEOTIDE SEQUENCE [LARGE SCALE GENOMIC DNA]</scope>
    <source>
        <strain evidence="2 3">OH770</strain>
    </source>
</reference>
<dbReference type="RefSeq" id="WP_124868822.1">
    <property type="nucleotide sequence ID" value="NZ_RQZF01000002.1"/>
</dbReference>
<proteinExistence type="predicted"/>
<comment type="caution">
    <text evidence="2">The sequence shown here is derived from an EMBL/GenBank/DDBJ whole genome shotgun (WGS) entry which is preliminary data.</text>
</comment>
<keyword evidence="3" id="KW-1185">Reference proteome</keyword>
<dbReference type="AlphaFoldDB" id="A0A3P1SFD0"/>
<keyword evidence="1" id="KW-0812">Transmembrane</keyword>
<feature type="transmembrane region" description="Helical" evidence="1">
    <location>
        <begin position="94"/>
        <end position="116"/>
    </location>
</feature>
<organism evidence="2 3">
    <name type="scientific">Schaalia canis</name>
    <dbReference type="NCBI Taxonomy" id="100469"/>
    <lineage>
        <taxon>Bacteria</taxon>
        <taxon>Bacillati</taxon>
        <taxon>Actinomycetota</taxon>
        <taxon>Actinomycetes</taxon>
        <taxon>Actinomycetales</taxon>
        <taxon>Actinomycetaceae</taxon>
        <taxon>Schaalia</taxon>
    </lineage>
</organism>
<accession>A0A3P1SFD0</accession>
<evidence type="ECO:0000313" key="3">
    <source>
        <dbReference type="Proteomes" id="UP000280444"/>
    </source>
</evidence>
<gene>
    <name evidence="2" type="ORF">EII11_03940</name>
</gene>
<dbReference type="Proteomes" id="UP000280444">
    <property type="component" value="Unassembled WGS sequence"/>
</dbReference>
<protein>
    <submittedName>
        <fullName evidence="2">Uncharacterized protein</fullName>
    </submittedName>
</protein>
<dbReference type="EMBL" id="RQZF01000002">
    <property type="protein sequence ID" value="RRC96003.1"/>
    <property type="molecule type" value="Genomic_DNA"/>
</dbReference>
<name>A0A3P1SFD0_9ACTO</name>
<evidence type="ECO:0000313" key="2">
    <source>
        <dbReference type="EMBL" id="RRC96003.1"/>
    </source>
</evidence>
<keyword evidence="1" id="KW-1133">Transmembrane helix</keyword>
<evidence type="ECO:0000256" key="1">
    <source>
        <dbReference type="SAM" id="Phobius"/>
    </source>
</evidence>